<proteinExistence type="predicted"/>
<name>A0A151IR11_9HYME</name>
<evidence type="ECO:0000313" key="2">
    <source>
        <dbReference type="EMBL" id="KYN08822.1"/>
    </source>
</evidence>
<reference evidence="2 3" key="1">
    <citation type="submission" date="2015-09" db="EMBL/GenBank/DDBJ databases">
        <title>Trachymyrmex cornetzi WGS genome.</title>
        <authorList>
            <person name="Nygaard S."/>
            <person name="Hu H."/>
            <person name="Boomsma J."/>
            <person name="Zhang G."/>
        </authorList>
    </citation>
    <scope>NUCLEOTIDE SEQUENCE [LARGE SCALE GENOMIC DNA]</scope>
    <source>
        <strain evidence="2">Tcor2-1</strain>
        <tissue evidence="2">Whole body</tissue>
    </source>
</reference>
<feature type="non-terminal residue" evidence="2">
    <location>
        <position position="1"/>
    </location>
</feature>
<protein>
    <submittedName>
        <fullName evidence="2">Uncharacterized protein</fullName>
    </submittedName>
</protein>
<organism evidence="2 3">
    <name type="scientific">Trachymyrmex cornetzi</name>
    <dbReference type="NCBI Taxonomy" id="471704"/>
    <lineage>
        <taxon>Eukaryota</taxon>
        <taxon>Metazoa</taxon>
        <taxon>Ecdysozoa</taxon>
        <taxon>Arthropoda</taxon>
        <taxon>Hexapoda</taxon>
        <taxon>Insecta</taxon>
        <taxon>Pterygota</taxon>
        <taxon>Neoptera</taxon>
        <taxon>Endopterygota</taxon>
        <taxon>Hymenoptera</taxon>
        <taxon>Apocrita</taxon>
        <taxon>Aculeata</taxon>
        <taxon>Formicoidea</taxon>
        <taxon>Formicidae</taxon>
        <taxon>Myrmicinae</taxon>
        <taxon>Trachymyrmex</taxon>
    </lineage>
</organism>
<gene>
    <name evidence="2" type="ORF">ALC57_19069</name>
</gene>
<dbReference type="AlphaFoldDB" id="A0A151IR11"/>
<keyword evidence="1" id="KW-0175">Coiled coil</keyword>
<keyword evidence="3" id="KW-1185">Reference proteome</keyword>
<feature type="coiled-coil region" evidence="1">
    <location>
        <begin position="50"/>
        <end position="81"/>
    </location>
</feature>
<evidence type="ECO:0000256" key="1">
    <source>
        <dbReference type="SAM" id="Coils"/>
    </source>
</evidence>
<dbReference type="Proteomes" id="UP000078492">
    <property type="component" value="Unassembled WGS sequence"/>
</dbReference>
<sequence>EWREERGNENMKETEERIREVLGNIVKERCKEKKGRGWWDKECREKKEGVRRVLREKELCEAKKKEENERWERKVEGAKSER</sequence>
<dbReference type="EMBL" id="KQ981160">
    <property type="protein sequence ID" value="KYN08822.1"/>
    <property type="molecule type" value="Genomic_DNA"/>
</dbReference>
<accession>A0A151IR11</accession>
<evidence type="ECO:0000313" key="3">
    <source>
        <dbReference type="Proteomes" id="UP000078492"/>
    </source>
</evidence>